<protein>
    <submittedName>
        <fullName evidence="2">Uncharacterized protein</fullName>
    </submittedName>
</protein>
<evidence type="ECO:0000256" key="1">
    <source>
        <dbReference type="SAM" id="MobiDB-lite"/>
    </source>
</evidence>
<dbReference type="EMBL" id="GBXM01022984">
    <property type="protein sequence ID" value="JAH85593.1"/>
    <property type="molecule type" value="Transcribed_RNA"/>
</dbReference>
<dbReference type="AlphaFoldDB" id="A0A0E9W7Y6"/>
<feature type="region of interest" description="Disordered" evidence="1">
    <location>
        <begin position="38"/>
        <end position="65"/>
    </location>
</feature>
<sequence length="65" mass="7315">MMSLTGMNRTWFWHGWNSALPLPFIPFPVTQNARVQGRGVGAFPGSEQSWEDENSPIWATGTARH</sequence>
<evidence type="ECO:0000313" key="2">
    <source>
        <dbReference type="EMBL" id="JAH85593.1"/>
    </source>
</evidence>
<proteinExistence type="predicted"/>
<reference evidence="2" key="1">
    <citation type="submission" date="2014-11" db="EMBL/GenBank/DDBJ databases">
        <authorList>
            <person name="Amaro Gonzalez C."/>
        </authorList>
    </citation>
    <scope>NUCLEOTIDE SEQUENCE</scope>
</reference>
<organism evidence="2">
    <name type="scientific">Anguilla anguilla</name>
    <name type="common">European freshwater eel</name>
    <name type="synonym">Muraena anguilla</name>
    <dbReference type="NCBI Taxonomy" id="7936"/>
    <lineage>
        <taxon>Eukaryota</taxon>
        <taxon>Metazoa</taxon>
        <taxon>Chordata</taxon>
        <taxon>Craniata</taxon>
        <taxon>Vertebrata</taxon>
        <taxon>Euteleostomi</taxon>
        <taxon>Actinopterygii</taxon>
        <taxon>Neopterygii</taxon>
        <taxon>Teleostei</taxon>
        <taxon>Anguilliformes</taxon>
        <taxon>Anguillidae</taxon>
        <taxon>Anguilla</taxon>
    </lineage>
</organism>
<reference evidence="2" key="2">
    <citation type="journal article" date="2015" name="Fish Shellfish Immunol.">
        <title>Early steps in the European eel (Anguilla anguilla)-Vibrio vulnificus interaction in the gills: Role of the RtxA13 toxin.</title>
        <authorList>
            <person name="Callol A."/>
            <person name="Pajuelo D."/>
            <person name="Ebbesson L."/>
            <person name="Teles M."/>
            <person name="MacKenzie S."/>
            <person name="Amaro C."/>
        </authorList>
    </citation>
    <scope>NUCLEOTIDE SEQUENCE</scope>
</reference>
<name>A0A0E9W7Y6_ANGAN</name>
<accession>A0A0E9W7Y6</accession>